<dbReference type="GO" id="GO:0046872">
    <property type="term" value="F:metal ion binding"/>
    <property type="evidence" value="ECO:0007669"/>
    <property type="project" value="UniProtKB-KW"/>
</dbReference>
<keyword evidence="5" id="KW-0472">Membrane</keyword>
<evidence type="ECO:0000256" key="4">
    <source>
        <dbReference type="PROSITE-ProRule" id="PRU00433"/>
    </source>
</evidence>
<evidence type="ECO:0000256" key="3">
    <source>
        <dbReference type="ARBA" id="ARBA00023004"/>
    </source>
</evidence>
<dbReference type="AlphaFoldDB" id="A0A9E6UJ07"/>
<dbReference type="InterPro" id="IPR036909">
    <property type="entry name" value="Cyt_c-like_dom_sf"/>
</dbReference>
<dbReference type="GO" id="GO:0020037">
    <property type="term" value="F:heme binding"/>
    <property type="evidence" value="ECO:0007669"/>
    <property type="project" value="InterPro"/>
</dbReference>
<keyword evidence="3 4" id="KW-0408">Iron</keyword>
<keyword evidence="5" id="KW-0812">Transmembrane</keyword>
<evidence type="ECO:0000256" key="2">
    <source>
        <dbReference type="ARBA" id="ARBA00022723"/>
    </source>
</evidence>
<dbReference type="GO" id="GO:0009055">
    <property type="term" value="F:electron transfer activity"/>
    <property type="evidence" value="ECO:0007669"/>
    <property type="project" value="InterPro"/>
</dbReference>
<keyword evidence="2 4" id="KW-0479">Metal-binding</keyword>
<keyword evidence="5" id="KW-1133">Transmembrane helix</keyword>
<reference evidence="7" key="1">
    <citation type="submission" date="2021-08" db="EMBL/GenBank/DDBJ databases">
        <authorList>
            <person name="Zhang H."/>
            <person name="Xu M."/>
            <person name="Yu Z."/>
            <person name="Yang L."/>
            <person name="Cai Y."/>
        </authorList>
    </citation>
    <scope>NUCLEOTIDE SEQUENCE</scope>
    <source>
        <strain evidence="7">CHL1</strain>
    </source>
</reference>
<protein>
    <recommendedName>
        <fullName evidence="6">Cytochrome c domain-containing protein</fullName>
    </recommendedName>
</protein>
<keyword evidence="8" id="KW-1185">Reference proteome</keyword>
<evidence type="ECO:0000259" key="6">
    <source>
        <dbReference type="PROSITE" id="PS51007"/>
    </source>
</evidence>
<dbReference type="EMBL" id="CP081869">
    <property type="protein sequence ID" value="QZO01443.1"/>
    <property type="molecule type" value="Genomic_DNA"/>
</dbReference>
<dbReference type="RefSeq" id="WP_261404719.1">
    <property type="nucleotide sequence ID" value="NZ_CP081869.1"/>
</dbReference>
<accession>A0A9E6UJ07</accession>
<feature type="transmembrane region" description="Helical" evidence="5">
    <location>
        <begin position="20"/>
        <end position="38"/>
    </location>
</feature>
<evidence type="ECO:0000256" key="5">
    <source>
        <dbReference type="SAM" id="Phobius"/>
    </source>
</evidence>
<organism evidence="7 8">
    <name type="scientific">Chenggangzhangella methanolivorans</name>
    <dbReference type="NCBI Taxonomy" id="1437009"/>
    <lineage>
        <taxon>Bacteria</taxon>
        <taxon>Pseudomonadati</taxon>
        <taxon>Pseudomonadota</taxon>
        <taxon>Alphaproteobacteria</taxon>
        <taxon>Hyphomicrobiales</taxon>
        <taxon>Methylopilaceae</taxon>
        <taxon>Chenggangzhangella</taxon>
    </lineage>
</organism>
<name>A0A9E6UJ07_9HYPH</name>
<keyword evidence="1 4" id="KW-0349">Heme</keyword>
<evidence type="ECO:0000313" key="8">
    <source>
        <dbReference type="Proteomes" id="UP000825701"/>
    </source>
</evidence>
<feature type="domain" description="Cytochrome c" evidence="6">
    <location>
        <begin position="40"/>
        <end position="154"/>
    </location>
</feature>
<dbReference type="InterPro" id="IPR009056">
    <property type="entry name" value="Cyt_c-like_dom"/>
</dbReference>
<gene>
    <name evidence="7" type="ORF">K6K41_08360</name>
</gene>
<dbReference type="Proteomes" id="UP000825701">
    <property type="component" value="Chromosome"/>
</dbReference>
<proteinExistence type="predicted"/>
<sequence>MRPSAAAFGAEAASAPRRRFAVAALVVVALAAAAVLAWRSPIARGYMLFHGHAALEAKIFSGVALPVSASACVNCHEGAASGGPRAIARLDRTTFSAPRTPRGGAPVSYDEASFCRLMREGVDPASVMVSRLMPRFDVSDADCAALFAYVSRRP</sequence>
<dbReference type="SUPFAM" id="SSF46626">
    <property type="entry name" value="Cytochrome c"/>
    <property type="match status" value="1"/>
</dbReference>
<evidence type="ECO:0000313" key="7">
    <source>
        <dbReference type="EMBL" id="QZO01443.1"/>
    </source>
</evidence>
<dbReference type="PROSITE" id="PS51007">
    <property type="entry name" value="CYTC"/>
    <property type="match status" value="1"/>
</dbReference>
<dbReference type="KEGG" id="cmet:K6K41_08360"/>
<evidence type="ECO:0000256" key="1">
    <source>
        <dbReference type="ARBA" id="ARBA00022617"/>
    </source>
</evidence>
<dbReference type="Gene3D" id="1.10.760.10">
    <property type="entry name" value="Cytochrome c-like domain"/>
    <property type="match status" value="1"/>
</dbReference>